<dbReference type="PROSITE" id="PS51725">
    <property type="entry name" value="ABM"/>
    <property type="match status" value="1"/>
</dbReference>
<dbReference type="SUPFAM" id="SSF54909">
    <property type="entry name" value="Dimeric alpha+beta barrel"/>
    <property type="match status" value="1"/>
</dbReference>
<evidence type="ECO:0000313" key="3">
    <source>
        <dbReference type="Proteomes" id="UP000032633"/>
    </source>
</evidence>
<dbReference type="STRING" id="1126833.VN24_23245"/>
<dbReference type="Gene3D" id="3.30.70.100">
    <property type="match status" value="1"/>
</dbReference>
<dbReference type="KEGG" id="pbj:VN24_23245"/>
<dbReference type="InterPro" id="IPR007138">
    <property type="entry name" value="ABM_dom"/>
</dbReference>
<keyword evidence="3" id="KW-1185">Reference proteome</keyword>
<dbReference type="HOGENOM" id="CLU_131496_11_1_9"/>
<dbReference type="PATRIC" id="fig|1126833.4.peg.5112"/>
<name>A0A0D5NS28_9BACL</name>
<dbReference type="AlphaFoldDB" id="A0A0D5NS28"/>
<keyword evidence="2" id="KW-0503">Monooxygenase</keyword>
<reference evidence="3" key="2">
    <citation type="submission" date="2015-03" db="EMBL/GenBank/DDBJ databases">
        <title>Genome sequence of Paenibacillus beijingensis strain DSM 24997T.</title>
        <authorList>
            <person name="Kwak Y."/>
            <person name="Shin J.-H."/>
        </authorList>
    </citation>
    <scope>NUCLEOTIDE SEQUENCE [LARGE SCALE GENOMIC DNA]</scope>
    <source>
        <strain evidence="3">DSM 24997</strain>
    </source>
</reference>
<proteinExistence type="predicted"/>
<gene>
    <name evidence="2" type="ORF">VN24_23245</name>
</gene>
<dbReference type="GO" id="GO:0005829">
    <property type="term" value="C:cytosol"/>
    <property type="evidence" value="ECO:0007669"/>
    <property type="project" value="TreeGrafter"/>
</dbReference>
<keyword evidence="2" id="KW-0560">Oxidoreductase</keyword>
<dbReference type="PANTHER" id="PTHR33336">
    <property type="entry name" value="QUINOL MONOOXYGENASE YGIN-RELATED"/>
    <property type="match status" value="1"/>
</dbReference>
<protein>
    <submittedName>
        <fullName evidence="2">Monooxygenase</fullName>
    </submittedName>
</protein>
<evidence type="ECO:0000259" key="1">
    <source>
        <dbReference type="PROSITE" id="PS51725"/>
    </source>
</evidence>
<dbReference type="Pfam" id="PF03992">
    <property type="entry name" value="ABM"/>
    <property type="match status" value="1"/>
</dbReference>
<evidence type="ECO:0000313" key="2">
    <source>
        <dbReference type="EMBL" id="AJY77965.1"/>
    </source>
</evidence>
<dbReference type="InterPro" id="IPR050744">
    <property type="entry name" value="AI-2_Isomerase_LsrG"/>
</dbReference>
<feature type="domain" description="ABM" evidence="1">
    <location>
        <begin position="4"/>
        <end position="92"/>
    </location>
</feature>
<dbReference type="InterPro" id="IPR011008">
    <property type="entry name" value="Dimeric_a/b-barrel"/>
</dbReference>
<dbReference type="PANTHER" id="PTHR33336:SF3">
    <property type="entry name" value="ABM DOMAIN-CONTAINING PROTEIN"/>
    <property type="match status" value="1"/>
</dbReference>
<dbReference type="OrthoDB" id="9806189at2"/>
<dbReference type="GO" id="GO:0004497">
    <property type="term" value="F:monooxygenase activity"/>
    <property type="evidence" value="ECO:0007669"/>
    <property type="project" value="UniProtKB-KW"/>
</dbReference>
<dbReference type="EMBL" id="CP011058">
    <property type="protein sequence ID" value="AJY77965.1"/>
    <property type="molecule type" value="Genomic_DNA"/>
</dbReference>
<organism evidence="2 3">
    <name type="scientific">Paenibacillus beijingensis</name>
    <dbReference type="NCBI Taxonomy" id="1126833"/>
    <lineage>
        <taxon>Bacteria</taxon>
        <taxon>Bacillati</taxon>
        <taxon>Bacillota</taxon>
        <taxon>Bacilli</taxon>
        <taxon>Bacillales</taxon>
        <taxon>Paenibacillaceae</taxon>
        <taxon>Paenibacillus</taxon>
    </lineage>
</organism>
<dbReference type="Proteomes" id="UP000032633">
    <property type="component" value="Chromosome"/>
</dbReference>
<accession>A0A0D5NS28</accession>
<sequence length="97" mass="11418">MGAISITAILQAKPGKEQLLRQELLKVVTPSRAEKGCLNYILHQSVENEAIFVFYETWKDEESINLHIETDHYKQYRHHTEALIETRQVYRLQEVVH</sequence>
<reference evidence="2 3" key="1">
    <citation type="journal article" date="2015" name="J. Biotechnol.">
        <title>Complete genome sequence of Paenibacillus beijingensis 7188(T) (=DSM 24997(T)), a novel rhizobacterium from jujube garden soil.</title>
        <authorList>
            <person name="Kwak Y."/>
            <person name="Shin J.H."/>
        </authorList>
    </citation>
    <scope>NUCLEOTIDE SEQUENCE [LARGE SCALE GENOMIC DNA]</scope>
    <source>
        <strain evidence="2 3">DSM 24997</strain>
    </source>
</reference>